<proteinExistence type="predicted"/>
<dbReference type="PANTHER" id="PTHR35383">
    <property type="entry name" value="MUCIN 12EA-RELATED"/>
    <property type="match status" value="1"/>
</dbReference>
<comment type="caution">
    <text evidence="1">The sequence shown here is derived from an EMBL/GenBank/DDBJ whole genome shotgun (WGS) entry which is preliminary data.</text>
</comment>
<organism evidence="1 2">
    <name type="scientific">Blastocystis sp. subtype 1 (strain ATCC 50177 / NandII)</name>
    <dbReference type="NCBI Taxonomy" id="478820"/>
    <lineage>
        <taxon>Eukaryota</taxon>
        <taxon>Sar</taxon>
        <taxon>Stramenopiles</taxon>
        <taxon>Bigyra</taxon>
        <taxon>Opalozoa</taxon>
        <taxon>Opalinata</taxon>
        <taxon>Blastocystidae</taxon>
        <taxon>Blastocystis</taxon>
    </lineage>
</organism>
<feature type="non-terminal residue" evidence="1">
    <location>
        <position position="1"/>
    </location>
</feature>
<evidence type="ECO:0000313" key="2">
    <source>
        <dbReference type="Proteomes" id="UP000078348"/>
    </source>
</evidence>
<accession>A0A196SE01</accession>
<dbReference type="EMBL" id="LXWW01000159">
    <property type="protein sequence ID" value="OAO15285.1"/>
    <property type="molecule type" value="Genomic_DNA"/>
</dbReference>
<reference evidence="1 2" key="1">
    <citation type="submission" date="2016-05" db="EMBL/GenBank/DDBJ databases">
        <title>Nuclear genome of Blastocystis sp. subtype 1 NandII.</title>
        <authorList>
            <person name="Gentekaki E."/>
            <person name="Curtis B."/>
            <person name="Stairs C."/>
            <person name="Eme L."/>
            <person name="Herman E."/>
            <person name="Klimes V."/>
            <person name="Arias M.C."/>
            <person name="Elias M."/>
            <person name="Hilliou F."/>
            <person name="Klute M."/>
            <person name="Malik S.-B."/>
            <person name="Pightling A."/>
            <person name="Rachubinski R."/>
            <person name="Salas D."/>
            <person name="Schlacht A."/>
            <person name="Suga H."/>
            <person name="Archibald J."/>
            <person name="Ball S.G."/>
            <person name="Clark G."/>
            <person name="Dacks J."/>
            <person name="Van Der Giezen M."/>
            <person name="Tsaousis A."/>
            <person name="Roger A."/>
        </authorList>
    </citation>
    <scope>NUCLEOTIDE SEQUENCE [LARGE SCALE GENOMIC DNA]</scope>
    <source>
        <strain evidence="2">ATCC 50177 / NandII</strain>
    </source>
</reference>
<name>A0A196SE01_BLAHN</name>
<dbReference type="Proteomes" id="UP000078348">
    <property type="component" value="Unassembled WGS sequence"/>
</dbReference>
<gene>
    <name evidence="1" type="ORF">AV274_3064</name>
</gene>
<dbReference type="SUPFAM" id="SSF52058">
    <property type="entry name" value="L domain-like"/>
    <property type="match status" value="1"/>
</dbReference>
<evidence type="ECO:0000313" key="1">
    <source>
        <dbReference type="EMBL" id="OAO15285.1"/>
    </source>
</evidence>
<keyword evidence="2" id="KW-1185">Reference proteome</keyword>
<protein>
    <submittedName>
        <fullName evidence="1">Uncharacterized protein</fullName>
    </submittedName>
</protein>
<sequence length="628" mass="68624">APTTVAPTTVAPTTVAPTTVAPTTVAPTTVAPMTVAPTTVAPTTVAPTTVTPTTVAPTTVAPTTVAPTTVTPTTVAPTTVAPTTVIPTTVAPTTVAPTTVAPTTVAPTTVAPTVTPTTVAPTTIPPPTVAPTTVAPTTVAPTTVAPTTVAPTTVAPTTVAPTSAPGSWFPIYDPYIMGDNCNFEKQTTCSNDVIHGDDMTRLYLAIRDAYPTKALAHTRVLALSGMTSLSLELWHESLSKQVKNEAPIDTYFYSDVLLSHGLDVALIPRLMELTQYTRPSRLVFVYGYFRREAFRTMLDWMVTNAGLGYFKNLKYFQVSEHYIEGCDNTQNAATLQASILADLKSICEDKVHFPLLETINLDNNGYSAYGSTVSDFAMQLMQACPASSGVEVSAWTRSSVSYTKMCGSVDDSYPYYDLEDEMERAQCRYTWNWELISQQREYAPAGPFPNNKDSMFCHDEPATTSTPTTSIPPIYPTPTVTVHSVDELNALDSTVESIIVDGCNDESFTVLNLTRFVNLKVFEVDDYSFYFVTEVHLIGLPELERVVIGENSFTKYKHDWTRYTYLTGVFYLKNCPQLREVRIGRYSFSDYSVIEIENVPSLEAIEMGELNEYSYNFYFASLELKSGM</sequence>
<dbReference type="AlphaFoldDB" id="A0A196SE01"/>
<dbReference type="STRING" id="478820.A0A196SE01"/>
<dbReference type="PANTHER" id="PTHR35383:SF1">
    <property type="entry name" value="MUCIN 12EA-RELATED"/>
    <property type="match status" value="1"/>
</dbReference>